<protein>
    <submittedName>
        <fullName evidence="1">Uncharacterized protein</fullName>
    </submittedName>
</protein>
<dbReference type="RefSeq" id="WP_182998907.1">
    <property type="nucleotide sequence ID" value="NZ_JABEQJ010000030.1"/>
</dbReference>
<sequence length="73" mass="7957">MRIVMIFFLVERARRAPTAGYRLSMQPVSTPFVCLAGRHGGENKATVFCLIVSAGRDGAQTEIGSGYDFFMPG</sequence>
<dbReference type="AlphaFoldDB" id="A0A7W4IFS6"/>
<organism evidence="1 2">
    <name type="scientific">Gluconacetobacter sacchari</name>
    <dbReference type="NCBI Taxonomy" id="92759"/>
    <lineage>
        <taxon>Bacteria</taxon>
        <taxon>Pseudomonadati</taxon>
        <taxon>Pseudomonadota</taxon>
        <taxon>Alphaproteobacteria</taxon>
        <taxon>Acetobacterales</taxon>
        <taxon>Acetobacteraceae</taxon>
        <taxon>Gluconacetobacter</taxon>
    </lineage>
</organism>
<dbReference type="Proteomes" id="UP000589085">
    <property type="component" value="Unassembled WGS sequence"/>
</dbReference>
<gene>
    <name evidence="1" type="ORF">HLH48_18260</name>
</gene>
<name>A0A7W4IFS6_9PROT</name>
<comment type="caution">
    <text evidence="1">The sequence shown here is derived from an EMBL/GenBank/DDBJ whole genome shotgun (WGS) entry which is preliminary data.</text>
</comment>
<evidence type="ECO:0000313" key="2">
    <source>
        <dbReference type="Proteomes" id="UP000589085"/>
    </source>
</evidence>
<evidence type="ECO:0000313" key="1">
    <source>
        <dbReference type="EMBL" id="MBB2162078.1"/>
    </source>
</evidence>
<proteinExistence type="predicted"/>
<accession>A0A7W4IFS6</accession>
<reference evidence="1 2" key="1">
    <citation type="submission" date="2020-04" db="EMBL/GenBank/DDBJ databases">
        <title>Description of novel Gluconacetobacter.</title>
        <authorList>
            <person name="Sombolestani A."/>
        </authorList>
    </citation>
    <scope>NUCLEOTIDE SEQUENCE [LARGE SCALE GENOMIC DNA]</scope>
    <source>
        <strain evidence="1 2">LMG 19747</strain>
    </source>
</reference>
<dbReference type="EMBL" id="JABEQJ010000030">
    <property type="protein sequence ID" value="MBB2162078.1"/>
    <property type="molecule type" value="Genomic_DNA"/>
</dbReference>